<feature type="transmembrane region" description="Helical" evidence="1">
    <location>
        <begin position="26"/>
        <end position="50"/>
    </location>
</feature>
<dbReference type="RefSeq" id="WP_015184607.1">
    <property type="nucleotide sequence ID" value="NC_019738.1"/>
</dbReference>
<reference evidence="2 3" key="1">
    <citation type="submission" date="2012-06" db="EMBL/GenBank/DDBJ databases">
        <title>Finished chromosome of genome of Microcoleus sp. PCC 7113.</title>
        <authorList>
            <consortium name="US DOE Joint Genome Institute"/>
            <person name="Gugger M."/>
            <person name="Coursin T."/>
            <person name="Rippka R."/>
            <person name="Tandeau De Marsac N."/>
            <person name="Huntemann M."/>
            <person name="Wei C.-L."/>
            <person name="Han J."/>
            <person name="Detter J.C."/>
            <person name="Han C."/>
            <person name="Tapia R."/>
            <person name="Chen A."/>
            <person name="Kyrpides N."/>
            <person name="Mavromatis K."/>
            <person name="Markowitz V."/>
            <person name="Szeto E."/>
            <person name="Ivanova N."/>
            <person name="Pagani I."/>
            <person name="Pati A."/>
            <person name="Goodwin L."/>
            <person name="Nordberg H.P."/>
            <person name="Cantor M.N."/>
            <person name="Hua S.X."/>
            <person name="Woyke T."/>
            <person name="Kerfeld C.A."/>
        </authorList>
    </citation>
    <scope>NUCLEOTIDE SEQUENCE [LARGE SCALE GENOMIC DNA]</scope>
    <source>
        <strain evidence="2 3">PCC 7113</strain>
    </source>
</reference>
<dbReference type="KEGG" id="mic:Mic7113_4802"/>
<evidence type="ECO:0000313" key="2">
    <source>
        <dbReference type="EMBL" id="AFZ20472.1"/>
    </source>
</evidence>
<gene>
    <name evidence="2" type="ORF">Mic7113_4802</name>
</gene>
<dbReference type="AlphaFoldDB" id="K9WLQ8"/>
<evidence type="ECO:0000313" key="3">
    <source>
        <dbReference type="Proteomes" id="UP000010471"/>
    </source>
</evidence>
<protein>
    <submittedName>
        <fullName evidence="2">Uncharacterized protein</fullName>
    </submittedName>
</protein>
<dbReference type="EMBL" id="CP003630">
    <property type="protein sequence ID" value="AFZ20472.1"/>
    <property type="molecule type" value="Genomic_DNA"/>
</dbReference>
<evidence type="ECO:0000256" key="1">
    <source>
        <dbReference type="SAM" id="Phobius"/>
    </source>
</evidence>
<keyword evidence="3" id="KW-1185">Reference proteome</keyword>
<keyword evidence="1" id="KW-1133">Transmembrane helix</keyword>
<accession>K9WLQ8</accession>
<organism evidence="2 3">
    <name type="scientific">Allocoleopsis franciscana PCC 7113</name>
    <dbReference type="NCBI Taxonomy" id="1173027"/>
    <lineage>
        <taxon>Bacteria</taxon>
        <taxon>Bacillati</taxon>
        <taxon>Cyanobacteriota</taxon>
        <taxon>Cyanophyceae</taxon>
        <taxon>Coleofasciculales</taxon>
        <taxon>Coleofasciculaceae</taxon>
        <taxon>Allocoleopsis</taxon>
        <taxon>Allocoleopsis franciscana</taxon>
    </lineage>
</organism>
<feature type="transmembrane region" description="Helical" evidence="1">
    <location>
        <begin position="173"/>
        <end position="195"/>
    </location>
</feature>
<dbReference type="eggNOG" id="ENOG5033HIK">
    <property type="taxonomic scope" value="Bacteria"/>
</dbReference>
<sequence>MATLLPNLGIVEQNKSKLILKHQHGILINLFIIVWALGFSGIPLGMIVLIASEFGVTTLSCQRVEPKLIDCVWSKSQYLGFVPKVSNQPIQQVTDAKLESAEWSNGKGGGTAKVWVSLITKSSKTRLFETQYAIESGFKPTFQPEVAQKIKTFINSQATLFKIEEDTRLSGSFLGGLILFLPFTLIGALVLYASVRSRTIILDKTRNLYIRQIHTVLGTQTQTYTLSEIKSVEVMNYVDSDHWQWYQLMIVLQSNKKYKFPGMINYNRVQEVANQLQNFIGLLY</sequence>
<dbReference type="OrthoDB" id="574585at2"/>
<proteinExistence type="predicted"/>
<dbReference type="Proteomes" id="UP000010471">
    <property type="component" value="Chromosome"/>
</dbReference>
<dbReference type="HOGENOM" id="CLU_067541_0_0_3"/>
<name>K9WLQ8_9CYAN</name>
<keyword evidence="1" id="KW-0812">Transmembrane</keyword>
<keyword evidence="1" id="KW-0472">Membrane</keyword>